<dbReference type="Pfam" id="PF13730">
    <property type="entry name" value="HTH_36"/>
    <property type="match status" value="1"/>
</dbReference>
<protein>
    <submittedName>
        <fullName evidence="1">Helix-turn-helix domain protein</fullName>
    </submittedName>
</protein>
<name>A0A8S5SAI6_9CAUD</name>
<proteinExistence type="predicted"/>
<dbReference type="InterPro" id="IPR036388">
    <property type="entry name" value="WH-like_DNA-bd_sf"/>
</dbReference>
<sequence length="259" mass="28780">MSMRLMVQAMNCEVGNPARKLVLLKLADNANDDGVCFPSYQYIADKCEMSKRSAISHIDDLIKMGFVSKKARKNKDGSSTNLYILHLTNGSENSALGGEKFALGSENSALGGSENSAPITSHSFNLSINRVSDDEISANAEHADEKTKTSKREKISVDYQGVMNAWNEVFNGSPIHLLKTLSPERKKAILKVAKTMLETEDVESCSVEVFKEYFKDFLNQANSRANKFFFGGLDGNGWVAKFNYIMRPETFLNTFEDSL</sequence>
<reference evidence="1" key="1">
    <citation type="journal article" date="2021" name="Proc. Natl. Acad. Sci. U.S.A.">
        <title>A Catalog of Tens of Thousands of Viruses from Human Metagenomes Reveals Hidden Associations with Chronic Diseases.</title>
        <authorList>
            <person name="Tisza M.J."/>
            <person name="Buck C.B."/>
        </authorList>
    </citation>
    <scope>NUCLEOTIDE SEQUENCE</scope>
    <source>
        <strain evidence="1">CtVKV3</strain>
    </source>
</reference>
<dbReference type="EMBL" id="BK032563">
    <property type="protein sequence ID" value="DAF48076.1"/>
    <property type="molecule type" value="Genomic_DNA"/>
</dbReference>
<evidence type="ECO:0000313" key="1">
    <source>
        <dbReference type="EMBL" id="DAF48076.1"/>
    </source>
</evidence>
<organism evidence="1">
    <name type="scientific">Myoviridae sp. ctVKV3</name>
    <dbReference type="NCBI Taxonomy" id="2827688"/>
    <lineage>
        <taxon>Viruses</taxon>
        <taxon>Duplodnaviria</taxon>
        <taxon>Heunggongvirae</taxon>
        <taxon>Uroviricota</taxon>
        <taxon>Caudoviricetes</taxon>
    </lineage>
</organism>
<dbReference type="Gene3D" id="1.10.10.10">
    <property type="entry name" value="Winged helix-like DNA-binding domain superfamily/Winged helix DNA-binding domain"/>
    <property type="match status" value="1"/>
</dbReference>
<accession>A0A8S5SAI6</accession>